<dbReference type="RefSeq" id="WP_158003215.1">
    <property type="nucleotide sequence ID" value="NZ_LKHV02000001.1"/>
</dbReference>
<evidence type="ECO:0000259" key="1">
    <source>
        <dbReference type="Pfam" id="PF13924"/>
    </source>
</evidence>
<evidence type="ECO:0000313" key="2">
    <source>
        <dbReference type="EMBL" id="KRG18213.1"/>
    </source>
</evidence>
<accession>A0A0Q9YCD7</accession>
<comment type="caution">
    <text evidence="2">The sequence shown here is derived from an EMBL/GenBank/DDBJ whole genome shotgun (WGS) entry which is preliminary data.</text>
</comment>
<dbReference type="EMBL" id="LKHV01000008">
    <property type="protein sequence ID" value="KRG18213.1"/>
    <property type="molecule type" value="Genomic_DNA"/>
</dbReference>
<dbReference type="OrthoDB" id="118834at2"/>
<organism evidence="2">
    <name type="scientific">Candidatus Berkiella cookevillensis</name>
    <dbReference type="NCBI Taxonomy" id="437022"/>
    <lineage>
        <taxon>Bacteria</taxon>
        <taxon>Pseudomonadati</taxon>
        <taxon>Pseudomonadota</taxon>
        <taxon>Gammaproteobacteria</taxon>
        <taxon>Candidatus Berkiellales</taxon>
        <taxon>Candidatus Berkiellaceae</taxon>
        <taxon>Candidatus Berkiella</taxon>
    </lineage>
</organism>
<dbReference type="InterPro" id="IPR024311">
    <property type="entry name" value="Lipocalin-like"/>
</dbReference>
<dbReference type="AlphaFoldDB" id="A0A0Q9YCD7"/>
<reference evidence="3" key="3">
    <citation type="submission" date="2021-06" db="EMBL/GenBank/DDBJ databases">
        <title>Genomic Description and Analysis of Intracellular Bacteria, Candidatus Berkiella cookevillensis and Candidatus Berkiella aquae.</title>
        <authorList>
            <person name="Kidane D.T."/>
            <person name="Mehari Y.T."/>
            <person name="Rice F.C."/>
            <person name="Arivett B.A."/>
            <person name="Farone A.L."/>
            <person name="Berk S.G."/>
            <person name="Farone M.B."/>
        </authorList>
    </citation>
    <scope>NUCLEOTIDE SEQUENCE</scope>
    <source>
        <strain evidence="3">CC99</strain>
    </source>
</reference>
<reference evidence="2" key="1">
    <citation type="submission" date="2015-09" db="EMBL/GenBank/DDBJ databases">
        <title>Draft Genome Sequences of Two Novel Amoeba-resistant Intranuclear Bacteria, Candidatus Berkiella cookevillensis and Candidatus Berkiella aquae.</title>
        <authorList>
            <person name="Mehari Y.T."/>
            <person name="Arivett B.A."/>
            <person name="Farone A.L."/>
            <person name="Gunderson J.H."/>
            <person name="Farone M.B."/>
        </authorList>
    </citation>
    <scope>NUCLEOTIDE SEQUENCE [LARGE SCALE GENOMIC DNA]</scope>
    <source>
        <strain evidence="2">CC99</strain>
    </source>
</reference>
<sequence>MENPSPITKKSILGSWKLLDFHITQSNGDTKKWGLNPNGLLIYDESGYMSASINSGANIEESTQNLERNILFYSGQYKITGKNEITHFVDNASNPYRIGKEFIRNAKLLKKNQLQLIADGEYGRAYLLWEKL</sequence>
<reference evidence="3" key="2">
    <citation type="journal article" date="2016" name="Genome Announc.">
        <title>Draft Genome Sequences of Two Novel Amoeba-Resistant Intranuclear Bacteria, 'Candidatus Berkiella cookevillensis' and 'Candidatus Berkiella aquae'.</title>
        <authorList>
            <person name="Mehari Y.T."/>
            <person name="Arivett B.A."/>
            <person name="Farone A.L."/>
            <person name="Gunderson J.H."/>
            <person name="Farone M.B."/>
        </authorList>
    </citation>
    <scope>NUCLEOTIDE SEQUENCE</scope>
    <source>
        <strain evidence="3">CC99</strain>
    </source>
</reference>
<protein>
    <submittedName>
        <fullName evidence="3">Lipocalin-like domain-containing protein</fullName>
    </submittedName>
</protein>
<feature type="domain" description="Lipocalin-like" evidence="1">
    <location>
        <begin position="14"/>
        <end position="131"/>
    </location>
</feature>
<name>A0A0Q9YCD7_9GAMM</name>
<dbReference type="EMBL" id="LKHV02000001">
    <property type="protein sequence ID" value="MCS5708648.1"/>
    <property type="molecule type" value="Genomic_DNA"/>
</dbReference>
<dbReference type="Proteomes" id="UP000051494">
    <property type="component" value="Unassembled WGS sequence"/>
</dbReference>
<evidence type="ECO:0000313" key="3">
    <source>
        <dbReference type="EMBL" id="MCS5708648.1"/>
    </source>
</evidence>
<evidence type="ECO:0000313" key="4">
    <source>
        <dbReference type="Proteomes" id="UP000051494"/>
    </source>
</evidence>
<gene>
    <name evidence="3" type="ORF">CC99x_006975</name>
    <name evidence="2" type="ORF">CC99x_01655</name>
</gene>
<proteinExistence type="predicted"/>
<dbReference type="Pfam" id="PF13924">
    <property type="entry name" value="Lipocalin_5"/>
    <property type="match status" value="1"/>
</dbReference>
<keyword evidence="4" id="KW-1185">Reference proteome</keyword>